<reference evidence="4 5" key="1">
    <citation type="journal article" date="2015" name="Genome Announc.">
        <title>Draft Genome of the Euendolithic (true boring) Cyanobacterium Mastigocoleus testarum strain BC008.</title>
        <authorList>
            <person name="Guida B.S."/>
            <person name="Garcia-Pichel F."/>
        </authorList>
    </citation>
    <scope>NUCLEOTIDE SEQUENCE [LARGE SCALE GENOMIC DNA]</scope>
    <source>
        <strain evidence="4 5">BC008</strain>
    </source>
</reference>
<dbReference type="RefSeq" id="WP_058184072.1">
    <property type="nucleotide sequence ID" value="NZ_LMTZ01000111.1"/>
</dbReference>
<feature type="transmembrane region" description="Helical" evidence="2">
    <location>
        <begin position="626"/>
        <end position="646"/>
    </location>
</feature>
<evidence type="ECO:0000313" key="5">
    <source>
        <dbReference type="Proteomes" id="UP000053372"/>
    </source>
</evidence>
<keyword evidence="2" id="KW-0812">Transmembrane</keyword>
<protein>
    <recommendedName>
        <fullName evidence="3">NACHT domain-containing protein</fullName>
    </recommendedName>
</protein>
<dbReference type="OrthoDB" id="419058at2"/>
<proteinExistence type="predicted"/>
<evidence type="ECO:0000256" key="2">
    <source>
        <dbReference type="SAM" id="Phobius"/>
    </source>
</evidence>
<accession>A0A0V7ZL25</accession>
<dbReference type="EMBL" id="LMTZ01000111">
    <property type="protein sequence ID" value="KST65185.1"/>
    <property type="molecule type" value="Genomic_DNA"/>
</dbReference>
<feature type="domain" description="NACHT" evidence="3">
    <location>
        <begin position="210"/>
        <end position="299"/>
    </location>
</feature>
<keyword evidence="5" id="KW-1185">Reference proteome</keyword>
<sequence length="700" mass="80252">MLTNPFVTLVLTVLLAALGGYLINQLPQIPDFRGNKVLTLWLTFEVTILSLIVTDWKDFFSKSTLSFQVAAKTVGVIVSLLFFWHVSQLGWRIYQARKQGKLTNQNSTSNSTKILKAPEDWRRELLKTMKHYVETRLNDSLHNQEIIRVGREEQPEAIGRQPLTTNSSSNTSDSRWLQARRFLQVFNGGRSELDAGKPIIEAFDKSDIAGRLLILGEPGAGKTTLLLELARDLLKRAQQNPDYPIPVLFELTNWRDDKQGIGQWLIADLKFRYNVSAEISSQWLSENKLLPLLDGLDELGLTRQKQCIDKINYFLQSQSSLLPLVICCRREEYEQGGAILNNLQGAVYLQALNKKQIKKYLRRVGFPKLWKNIQNDSDGLGQLAKIPLFLSLIPIAYPDGLNNTVNYFNSEDERKKYQKNVRENLFDAYIKRKLEAHHDEKGYKIEDTKQWLIWLAQKMEEHNLKEFYIEKMQPSYLSNEVRKIQYSLINGLVFGLIFGLINGLDFGLTFGLITLFEREINVTETLKLKPNFKVGLIFGLIFGLINGLINGLDFGLTFGLINGLIFGLIYGFKGKYLNYRKYLNQGIKESAKNTVKFTFIVSPILISFLSIIRLMEGDKLSLETVFTPGFLLALAIGIFFAGLPVIKHFSLRLILWKNRSIPWNYAHFLTYASDRKLINKVGGRFTFIHALLQEHFAQME</sequence>
<dbReference type="AlphaFoldDB" id="A0A0V7ZL25"/>
<dbReference type="Proteomes" id="UP000053372">
    <property type="component" value="Unassembled WGS sequence"/>
</dbReference>
<feature type="transmembrane region" description="Helical" evidence="2">
    <location>
        <begin position="593"/>
        <end position="614"/>
    </location>
</feature>
<feature type="transmembrane region" description="Helical" evidence="2">
    <location>
        <begin position="554"/>
        <end position="572"/>
    </location>
</feature>
<evidence type="ECO:0000313" key="4">
    <source>
        <dbReference type="EMBL" id="KST65185.1"/>
    </source>
</evidence>
<feature type="transmembrane region" description="Helical" evidence="2">
    <location>
        <begin position="38"/>
        <end position="57"/>
    </location>
</feature>
<keyword evidence="2" id="KW-1133">Transmembrane helix</keyword>
<dbReference type="InterPro" id="IPR007111">
    <property type="entry name" value="NACHT_NTPase"/>
</dbReference>
<dbReference type="Gene3D" id="3.40.50.300">
    <property type="entry name" value="P-loop containing nucleotide triphosphate hydrolases"/>
    <property type="match status" value="1"/>
</dbReference>
<keyword evidence="2" id="KW-0472">Membrane</keyword>
<evidence type="ECO:0000256" key="1">
    <source>
        <dbReference type="SAM" id="MobiDB-lite"/>
    </source>
</evidence>
<feature type="transmembrane region" description="Helical" evidence="2">
    <location>
        <begin position="69"/>
        <end position="87"/>
    </location>
</feature>
<dbReference type="InterPro" id="IPR027417">
    <property type="entry name" value="P-loop_NTPase"/>
</dbReference>
<evidence type="ECO:0000259" key="3">
    <source>
        <dbReference type="PROSITE" id="PS50837"/>
    </source>
</evidence>
<dbReference type="Pfam" id="PF05729">
    <property type="entry name" value="NACHT"/>
    <property type="match status" value="1"/>
</dbReference>
<dbReference type="PROSITE" id="PS50837">
    <property type="entry name" value="NACHT"/>
    <property type="match status" value="1"/>
</dbReference>
<comment type="caution">
    <text evidence="4">The sequence shown here is derived from an EMBL/GenBank/DDBJ whole genome shotgun (WGS) entry which is preliminary data.</text>
</comment>
<gene>
    <name evidence="4" type="ORF">BC008_20540</name>
</gene>
<feature type="transmembrane region" description="Helical" evidence="2">
    <location>
        <begin position="492"/>
        <end position="516"/>
    </location>
</feature>
<organism evidence="4 5">
    <name type="scientific">Mastigocoleus testarum BC008</name>
    <dbReference type="NCBI Taxonomy" id="371196"/>
    <lineage>
        <taxon>Bacteria</taxon>
        <taxon>Bacillati</taxon>
        <taxon>Cyanobacteriota</taxon>
        <taxon>Cyanophyceae</taxon>
        <taxon>Nostocales</taxon>
        <taxon>Hapalosiphonaceae</taxon>
        <taxon>Mastigocoleus</taxon>
    </lineage>
</organism>
<feature type="region of interest" description="Disordered" evidence="1">
    <location>
        <begin position="153"/>
        <end position="172"/>
    </location>
</feature>
<dbReference type="SUPFAM" id="SSF52540">
    <property type="entry name" value="P-loop containing nucleoside triphosphate hydrolases"/>
    <property type="match status" value="1"/>
</dbReference>
<name>A0A0V7ZL25_9CYAN</name>